<dbReference type="GO" id="GO:0000270">
    <property type="term" value="P:peptidoglycan metabolic process"/>
    <property type="evidence" value="ECO:0007669"/>
    <property type="project" value="TreeGrafter"/>
</dbReference>
<dbReference type="InterPro" id="IPR012338">
    <property type="entry name" value="Beta-lactam/transpept-like"/>
</dbReference>
<organism evidence="3 4">
    <name type="scientific">Virgibacillus necropolis</name>
    <dbReference type="NCBI Taxonomy" id="163877"/>
    <lineage>
        <taxon>Bacteria</taxon>
        <taxon>Bacillati</taxon>
        <taxon>Bacillota</taxon>
        <taxon>Bacilli</taxon>
        <taxon>Bacillales</taxon>
        <taxon>Bacillaceae</taxon>
        <taxon>Virgibacillus</taxon>
    </lineage>
</organism>
<dbReference type="PRINTS" id="PR00922">
    <property type="entry name" value="DADACBPTASE3"/>
</dbReference>
<keyword evidence="4" id="KW-1185">Reference proteome</keyword>
<keyword evidence="3" id="KW-0121">Carboxypeptidase</keyword>
<protein>
    <submittedName>
        <fullName evidence="3">D-alanyl-D-alanine carboxypeptidase/D-alanyl-D-alanine-endopeptidase</fullName>
    </submittedName>
</protein>
<dbReference type="InterPro" id="IPR000667">
    <property type="entry name" value="Peptidase_S13"/>
</dbReference>
<dbReference type="NCBIfam" id="TIGR00666">
    <property type="entry name" value="PBP4"/>
    <property type="match status" value="1"/>
</dbReference>
<dbReference type="Proteomes" id="UP000204391">
    <property type="component" value="Chromosome"/>
</dbReference>
<keyword evidence="2" id="KW-0378">Hydrolase</keyword>
<dbReference type="SUPFAM" id="SSF56601">
    <property type="entry name" value="beta-lactamase/transpeptidase-like"/>
    <property type="match status" value="1"/>
</dbReference>
<sequence>MVDPNKQAKADTKTGSLQEKLDKYIKNEPNLNGALIGVSIRSATTGEVIYEHNGDIRMQPASNMKLFTGAAALSTLGRDYTFKTELLADGPINGETLQGNLYIKGKGDPTLLPSDFADFAKQISDRGITKVTGNVIADDTWYDDVRISPDLIWEDEQYYYGAQISALTASPTTDYDAGSVIVEASPGSNVGEKPVVTVSPQTNYVRIINNAKTVSAEEEEDIEVGRKHGTNVITIDGTIPIDSSTAKEWMAVWEPTGYALDLFQQALTSQGISWTGEVKVGKAPETATVLVSHESIPLSKLFVPFMKLSNNVHAEVLVKEMGKVVKGEGSWEKGLEVMEEEFVKLGLNIETMRIRDGSGISSNNLIPANEISKLLHVVQSKDWFSAYFHSLPVAGVENPMVGGTLQGRMEEVSNQATIQAKTGTIHSVSSLSGYINSRESETIIFSIISNHLLDEDDGKDIEDNIIKILANQ</sequence>
<dbReference type="AlphaFoldDB" id="A0A221MIE9"/>
<dbReference type="PANTHER" id="PTHR30023">
    <property type="entry name" value="D-ALANYL-D-ALANINE CARBOXYPEPTIDASE"/>
    <property type="match status" value="1"/>
</dbReference>
<name>A0A221MIE9_9BACI</name>
<dbReference type="GO" id="GO:0006508">
    <property type="term" value="P:proteolysis"/>
    <property type="evidence" value="ECO:0007669"/>
    <property type="project" value="InterPro"/>
</dbReference>
<reference evidence="3 4" key="1">
    <citation type="journal article" date="2003" name="Int. J. Syst. Evol. Microbiol.">
        <title>Virgibacillus carmonensis sp. nov., Virgibacillus necropolis sp. nov. and Virgibacillus picturae sp. nov., three novel species isolated from deteriorated mural paintings, transfer of the species of the genus salibacillus to Virgibacillus, as Virgibacillus marismortui comb. nov. and Virgibacillus salexigens comb. nov., and emended description of the genus Virgibacillus.</title>
        <authorList>
            <person name="Heyrman J."/>
            <person name="Logan N.A."/>
            <person name="Busse H.J."/>
            <person name="Balcaen A."/>
            <person name="Lebbe L."/>
            <person name="Rodriguez-Diaz M."/>
            <person name="Swings J."/>
            <person name="De Vos P."/>
        </authorList>
    </citation>
    <scope>NUCLEOTIDE SEQUENCE [LARGE SCALE GENOMIC DNA]</scope>
    <source>
        <strain evidence="3 4">LMG 19488</strain>
    </source>
</reference>
<evidence type="ECO:0000256" key="1">
    <source>
        <dbReference type="ARBA" id="ARBA00006096"/>
    </source>
</evidence>
<dbReference type="Gene3D" id="3.50.80.20">
    <property type="entry name" value="D-Ala-D-Ala carboxypeptidase C, peptidase S13"/>
    <property type="match status" value="1"/>
</dbReference>
<dbReference type="EMBL" id="CP022437">
    <property type="protein sequence ID" value="ASN07406.1"/>
    <property type="molecule type" value="Genomic_DNA"/>
</dbReference>
<dbReference type="GO" id="GO:0004185">
    <property type="term" value="F:serine-type carboxypeptidase activity"/>
    <property type="evidence" value="ECO:0007669"/>
    <property type="project" value="InterPro"/>
</dbReference>
<dbReference type="KEGG" id="vne:CFK40_13815"/>
<evidence type="ECO:0000313" key="3">
    <source>
        <dbReference type="EMBL" id="ASN07406.1"/>
    </source>
</evidence>
<dbReference type="OrthoDB" id="9802627at2"/>
<dbReference type="Gene3D" id="3.40.710.10">
    <property type="entry name" value="DD-peptidase/beta-lactamase superfamily"/>
    <property type="match status" value="2"/>
</dbReference>
<dbReference type="PANTHER" id="PTHR30023:SF0">
    <property type="entry name" value="PENICILLIN-SENSITIVE CARBOXYPEPTIDASE A"/>
    <property type="match status" value="1"/>
</dbReference>
<dbReference type="Pfam" id="PF02113">
    <property type="entry name" value="Peptidase_S13"/>
    <property type="match status" value="1"/>
</dbReference>
<accession>A0A221MIE9</accession>
<keyword evidence="3" id="KW-0645">Protease</keyword>
<proteinExistence type="inferred from homology"/>
<evidence type="ECO:0000313" key="4">
    <source>
        <dbReference type="Proteomes" id="UP000204391"/>
    </source>
</evidence>
<comment type="similarity">
    <text evidence="1">Belongs to the peptidase S13 family.</text>
</comment>
<evidence type="ECO:0000256" key="2">
    <source>
        <dbReference type="ARBA" id="ARBA00022801"/>
    </source>
</evidence>
<gene>
    <name evidence="3" type="primary">dacB</name>
    <name evidence="3" type="ORF">CFK40_13815</name>
</gene>